<evidence type="ECO:0000313" key="2">
    <source>
        <dbReference type="Proteomes" id="UP000683925"/>
    </source>
</evidence>
<accession>A0A8S1V5F3</accession>
<dbReference type="AlphaFoldDB" id="A0A8S1V5F3"/>
<gene>
    <name evidence="1" type="ORF">POCTA_138.1.T0590168</name>
</gene>
<dbReference type="Proteomes" id="UP000683925">
    <property type="component" value="Unassembled WGS sequence"/>
</dbReference>
<keyword evidence="2" id="KW-1185">Reference proteome</keyword>
<dbReference type="OrthoDB" id="10341739at2759"/>
<sequence>MQLNQFKLTTYSDLQKRKKMVIGMHMVDPSDRYHYFNQVGGNNQLMQKTSSITQLQKQEHLTTRQIMTLPVTPNNKYPSFLEQAQSLVSKQVSITPRLKLVKQQTKPLLKQFQGQLIDKKRNESFKAKATIQNPSQKKIIGFKKQILFELAQPSEFDDFVDYVCNKKLI</sequence>
<name>A0A8S1V5F3_PAROT</name>
<protein>
    <submittedName>
        <fullName evidence="1">Uncharacterized protein</fullName>
    </submittedName>
</protein>
<dbReference type="EMBL" id="CAJJDP010000058">
    <property type="protein sequence ID" value="CAD8172035.1"/>
    <property type="molecule type" value="Genomic_DNA"/>
</dbReference>
<dbReference type="OMA" id="YFNIAGA"/>
<reference evidence="1" key="1">
    <citation type="submission" date="2021-01" db="EMBL/GenBank/DDBJ databases">
        <authorList>
            <consortium name="Genoscope - CEA"/>
            <person name="William W."/>
        </authorList>
    </citation>
    <scope>NUCLEOTIDE SEQUENCE</scope>
</reference>
<evidence type="ECO:0000313" key="1">
    <source>
        <dbReference type="EMBL" id="CAD8172035.1"/>
    </source>
</evidence>
<organism evidence="1 2">
    <name type="scientific">Paramecium octaurelia</name>
    <dbReference type="NCBI Taxonomy" id="43137"/>
    <lineage>
        <taxon>Eukaryota</taxon>
        <taxon>Sar</taxon>
        <taxon>Alveolata</taxon>
        <taxon>Ciliophora</taxon>
        <taxon>Intramacronucleata</taxon>
        <taxon>Oligohymenophorea</taxon>
        <taxon>Peniculida</taxon>
        <taxon>Parameciidae</taxon>
        <taxon>Paramecium</taxon>
    </lineage>
</organism>
<comment type="caution">
    <text evidence="1">The sequence shown here is derived from an EMBL/GenBank/DDBJ whole genome shotgun (WGS) entry which is preliminary data.</text>
</comment>
<proteinExistence type="predicted"/>